<evidence type="ECO:0000256" key="4">
    <source>
        <dbReference type="ARBA" id="ARBA00023180"/>
    </source>
</evidence>
<dbReference type="OrthoDB" id="7758033at2759"/>
<dbReference type="PROSITE" id="PS50240">
    <property type="entry name" value="TRYPSIN_DOM"/>
    <property type="match status" value="1"/>
</dbReference>
<keyword evidence="9" id="KW-1185">Reference proteome</keyword>
<evidence type="ECO:0000256" key="5">
    <source>
        <dbReference type="ARBA" id="ARBA00024195"/>
    </source>
</evidence>
<dbReference type="EMBL" id="CVRI01000048">
    <property type="protein sequence ID" value="CRK99123.1"/>
    <property type="molecule type" value="Genomic_DNA"/>
</dbReference>
<evidence type="ECO:0000256" key="6">
    <source>
        <dbReference type="SAM" id="SignalP"/>
    </source>
</evidence>
<dbReference type="PANTHER" id="PTHR24256">
    <property type="entry name" value="TRYPTASE-RELATED"/>
    <property type="match status" value="1"/>
</dbReference>
<dbReference type="InterPro" id="IPR009003">
    <property type="entry name" value="Peptidase_S1_PA"/>
</dbReference>
<gene>
    <name evidence="8" type="primary">similar to Chymotrypsin-1</name>
    <name evidence="8" type="ORF">CLUMA_CG012189</name>
</gene>
<evidence type="ECO:0000313" key="9">
    <source>
        <dbReference type="Proteomes" id="UP000183832"/>
    </source>
</evidence>
<evidence type="ECO:0000256" key="3">
    <source>
        <dbReference type="ARBA" id="ARBA00023157"/>
    </source>
</evidence>
<dbReference type="GO" id="GO:0004252">
    <property type="term" value="F:serine-type endopeptidase activity"/>
    <property type="evidence" value="ECO:0007669"/>
    <property type="project" value="InterPro"/>
</dbReference>
<keyword evidence="6" id="KW-0732">Signal</keyword>
<evidence type="ECO:0000256" key="1">
    <source>
        <dbReference type="ARBA" id="ARBA00022614"/>
    </source>
</evidence>
<dbReference type="Pfam" id="PF13855">
    <property type="entry name" value="LRR_8"/>
    <property type="match status" value="1"/>
</dbReference>
<dbReference type="SUPFAM" id="SSF52058">
    <property type="entry name" value="L domain-like"/>
    <property type="match status" value="1"/>
</dbReference>
<feature type="chain" id="PRO_5013312186" evidence="6">
    <location>
        <begin position="21"/>
        <end position="503"/>
    </location>
</feature>
<dbReference type="Pfam" id="PF00089">
    <property type="entry name" value="Trypsin"/>
    <property type="match status" value="1"/>
</dbReference>
<proteinExistence type="inferred from homology"/>
<accession>A0A1J1IFY5</accession>
<dbReference type="SMART" id="SM00020">
    <property type="entry name" value="Tryp_SPc"/>
    <property type="match status" value="1"/>
</dbReference>
<keyword evidence="3" id="KW-1015">Disulfide bond</keyword>
<keyword evidence="2" id="KW-0677">Repeat</keyword>
<sequence length="503" mass="57413">MSRALISFAVFNIFLVISNANREIEGIICSFGTHHVEQYVGVNLPAYLYGCKAIEFLGSVKEEDQFHDLQSSRTANETDKEIKFFGISKRTFQLPENLGFVLKDLEVYEAKNKRIKFLKSSNFLNLNLLRALTLSGNDIEELPENIFDNLEVLEVINLKENKISFISSDIFNHLATLKVVNFVQNLCVDEEILNEFNIRVNELNNEKCNVKNSIDGKIEIIGQQDKLTANLEIPFGAQVYRSFEFICSGSVVTDRFILTSANCFDIRERLEEYFVLLGNSALYNGLSFDLEKIIIHYAYTKVMNEDYSDFLYTKNDLALLKTLSKIPFTINLQPVILNEGWSYVRNGTAIIVGWGWSHPRRNETNTLQAAVVRIEDNCANILPEQQTQVVDQRQVCTTTFNDDARSTEFADTGGMVLTLSNKNLIQIGVISSGPTIFPDVHERISSHINWIQSTMQREIPNDNFSHKSVVKEKFVGKLSRVFSEDLEENSDEIDQKIQIYELL</sequence>
<protein>
    <submittedName>
        <fullName evidence="8">CLUMA_CG012189, isoform A</fullName>
    </submittedName>
</protein>
<dbReference type="STRING" id="568069.A0A1J1IFY5"/>
<dbReference type="InterPro" id="IPR001611">
    <property type="entry name" value="Leu-rich_rpt"/>
</dbReference>
<dbReference type="Gene3D" id="3.80.10.10">
    <property type="entry name" value="Ribonuclease Inhibitor"/>
    <property type="match status" value="1"/>
</dbReference>
<dbReference type="InterPro" id="IPR003591">
    <property type="entry name" value="Leu-rich_rpt_typical-subtyp"/>
</dbReference>
<dbReference type="InterPro" id="IPR001254">
    <property type="entry name" value="Trypsin_dom"/>
</dbReference>
<dbReference type="InterPro" id="IPR051487">
    <property type="entry name" value="Ser/Thr_Proteases_Immune/Dev"/>
</dbReference>
<evidence type="ECO:0000256" key="2">
    <source>
        <dbReference type="ARBA" id="ARBA00022737"/>
    </source>
</evidence>
<dbReference type="Proteomes" id="UP000183832">
    <property type="component" value="Unassembled WGS sequence"/>
</dbReference>
<dbReference type="Gene3D" id="2.40.10.10">
    <property type="entry name" value="Trypsin-like serine proteases"/>
    <property type="match status" value="1"/>
</dbReference>
<dbReference type="SMART" id="SM00369">
    <property type="entry name" value="LRR_TYP"/>
    <property type="match status" value="2"/>
</dbReference>
<comment type="similarity">
    <text evidence="5">Belongs to the peptidase S1 family. CLIP subfamily.</text>
</comment>
<feature type="signal peptide" evidence="6">
    <location>
        <begin position="1"/>
        <end position="20"/>
    </location>
</feature>
<name>A0A1J1IFY5_9DIPT</name>
<dbReference type="SUPFAM" id="SSF50494">
    <property type="entry name" value="Trypsin-like serine proteases"/>
    <property type="match status" value="1"/>
</dbReference>
<feature type="domain" description="Peptidase S1" evidence="7">
    <location>
        <begin position="220"/>
        <end position="456"/>
    </location>
</feature>
<dbReference type="AlphaFoldDB" id="A0A1J1IFY5"/>
<evidence type="ECO:0000313" key="8">
    <source>
        <dbReference type="EMBL" id="CRK99123.1"/>
    </source>
</evidence>
<dbReference type="InterPro" id="IPR032675">
    <property type="entry name" value="LRR_dom_sf"/>
</dbReference>
<dbReference type="InterPro" id="IPR043504">
    <property type="entry name" value="Peptidase_S1_PA_chymotrypsin"/>
</dbReference>
<keyword evidence="1" id="KW-0433">Leucine-rich repeat</keyword>
<keyword evidence="4" id="KW-0325">Glycoprotein</keyword>
<reference evidence="8 9" key="1">
    <citation type="submission" date="2015-04" db="EMBL/GenBank/DDBJ databases">
        <authorList>
            <person name="Syromyatnikov M.Y."/>
            <person name="Popov V.N."/>
        </authorList>
    </citation>
    <scope>NUCLEOTIDE SEQUENCE [LARGE SCALE GENOMIC DNA]</scope>
</reference>
<dbReference type="GO" id="GO:0006508">
    <property type="term" value="P:proteolysis"/>
    <property type="evidence" value="ECO:0007669"/>
    <property type="project" value="InterPro"/>
</dbReference>
<organism evidence="8 9">
    <name type="scientific">Clunio marinus</name>
    <dbReference type="NCBI Taxonomy" id="568069"/>
    <lineage>
        <taxon>Eukaryota</taxon>
        <taxon>Metazoa</taxon>
        <taxon>Ecdysozoa</taxon>
        <taxon>Arthropoda</taxon>
        <taxon>Hexapoda</taxon>
        <taxon>Insecta</taxon>
        <taxon>Pterygota</taxon>
        <taxon>Neoptera</taxon>
        <taxon>Endopterygota</taxon>
        <taxon>Diptera</taxon>
        <taxon>Nematocera</taxon>
        <taxon>Chironomoidea</taxon>
        <taxon>Chironomidae</taxon>
        <taxon>Clunio</taxon>
    </lineage>
</organism>
<evidence type="ECO:0000259" key="7">
    <source>
        <dbReference type="PROSITE" id="PS50240"/>
    </source>
</evidence>